<comment type="caution">
    <text evidence="1">The sequence shown here is derived from an EMBL/GenBank/DDBJ whole genome shotgun (WGS) entry which is preliminary data.</text>
</comment>
<accession>A0A8X6UQ55</accession>
<dbReference type="Proteomes" id="UP000887159">
    <property type="component" value="Unassembled WGS sequence"/>
</dbReference>
<proteinExistence type="predicted"/>
<evidence type="ECO:0000313" key="2">
    <source>
        <dbReference type="Proteomes" id="UP000887159"/>
    </source>
</evidence>
<protein>
    <submittedName>
        <fullName evidence="1">Uncharacterized protein</fullName>
    </submittedName>
</protein>
<gene>
    <name evidence="1" type="ORF">TNCV_158841</name>
</gene>
<evidence type="ECO:0000313" key="1">
    <source>
        <dbReference type="EMBL" id="GFX88066.1"/>
    </source>
</evidence>
<sequence>MTHAQNAEVAADWQARCYLRTNHDGRQTCADNEVTNRSMCCYPHHECICDSSVSFVNWLVTNFAYSMKEGRMSRMKVEVGTPPHPNIKTVVF</sequence>
<reference evidence="1" key="1">
    <citation type="submission" date="2020-08" db="EMBL/GenBank/DDBJ databases">
        <title>Multicomponent nature underlies the extraordinary mechanical properties of spider dragline silk.</title>
        <authorList>
            <person name="Kono N."/>
            <person name="Nakamura H."/>
            <person name="Mori M."/>
            <person name="Yoshida Y."/>
            <person name="Ohtoshi R."/>
            <person name="Malay A.D."/>
            <person name="Moran D.A.P."/>
            <person name="Tomita M."/>
            <person name="Numata K."/>
            <person name="Arakawa K."/>
        </authorList>
    </citation>
    <scope>NUCLEOTIDE SEQUENCE</scope>
</reference>
<dbReference type="EMBL" id="BMAU01021046">
    <property type="protein sequence ID" value="GFX88066.1"/>
    <property type="molecule type" value="Genomic_DNA"/>
</dbReference>
<keyword evidence="2" id="KW-1185">Reference proteome</keyword>
<organism evidence="1 2">
    <name type="scientific">Trichonephila clavipes</name>
    <name type="common">Golden silk orbweaver</name>
    <name type="synonym">Nephila clavipes</name>
    <dbReference type="NCBI Taxonomy" id="2585209"/>
    <lineage>
        <taxon>Eukaryota</taxon>
        <taxon>Metazoa</taxon>
        <taxon>Ecdysozoa</taxon>
        <taxon>Arthropoda</taxon>
        <taxon>Chelicerata</taxon>
        <taxon>Arachnida</taxon>
        <taxon>Araneae</taxon>
        <taxon>Araneomorphae</taxon>
        <taxon>Entelegynae</taxon>
        <taxon>Araneoidea</taxon>
        <taxon>Nephilidae</taxon>
        <taxon>Trichonephila</taxon>
    </lineage>
</organism>
<dbReference type="AlphaFoldDB" id="A0A8X6UQ55"/>
<name>A0A8X6UQ55_TRICX</name>